<dbReference type="GO" id="GO:0009378">
    <property type="term" value="F:four-way junction helicase activity"/>
    <property type="evidence" value="ECO:0007669"/>
    <property type="project" value="TreeGrafter"/>
</dbReference>
<feature type="region of interest" description="Disordered" evidence="8">
    <location>
        <begin position="568"/>
        <end position="596"/>
    </location>
</feature>
<evidence type="ECO:0000259" key="10">
    <source>
        <dbReference type="PROSITE" id="PS51194"/>
    </source>
</evidence>
<dbReference type="Pfam" id="PF00271">
    <property type="entry name" value="Helicase_C"/>
    <property type="match status" value="1"/>
</dbReference>
<evidence type="ECO:0000256" key="8">
    <source>
        <dbReference type="SAM" id="MobiDB-lite"/>
    </source>
</evidence>
<evidence type="ECO:0000256" key="6">
    <source>
        <dbReference type="ARBA" id="ARBA00034617"/>
    </source>
</evidence>
<dbReference type="OrthoDB" id="10261556at2759"/>
<dbReference type="InterPro" id="IPR011545">
    <property type="entry name" value="DEAD/DEAH_box_helicase_dom"/>
</dbReference>
<evidence type="ECO:0000256" key="7">
    <source>
        <dbReference type="ARBA" id="ARBA00034808"/>
    </source>
</evidence>
<dbReference type="PROSITE" id="PS00690">
    <property type="entry name" value="DEAH_ATP_HELICASE"/>
    <property type="match status" value="1"/>
</dbReference>
<dbReference type="InterPro" id="IPR027417">
    <property type="entry name" value="P-loop_NTPase"/>
</dbReference>
<dbReference type="PROSITE" id="PS51194">
    <property type="entry name" value="HELICASE_CTER"/>
    <property type="match status" value="1"/>
</dbReference>
<dbReference type="PROSITE" id="PS51192">
    <property type="entry name" value="HELICASE_ATP_BIND_1"/>
    <property type="match status" value="1"/>
</dbReference>
<dbReference type="SUPFAM" id="SSF52540">
    <property type="entry name" value="P-loop containing nucleoside triphosphate hydrolases"/>
    <property type="match status" value="1"/>
</dbReference>
<comment type="catalytic activity">
    <reaction evidence="6">
        <text>Couples ATP hydrolysis with the unwinding of duplex DNA by translocating in the 3'-5' direction.</text>
        <dbReference type="EC" id="5.6.2.4"/>
    </reaction>
</comment>
<dbReference type="GO" id="GO:0003677">
    <property type="term" value="F:DNA binding"/>
    <property type="evidence" value="ECO:0007669"/>
    <property type="project" value="UniProtKB-KW"/>
</dbReference>
<dbReference type="GO" id="GO:0043138">
    <property type="term" value="F:3'-5' DNA helicase activity"/>
    <property type="evidence" value="ECO:0007669"/>
    <property type="project" value="UniProtKB-EC"/>
</dbReference>
<gene>
    <name evidence="11" type="ORF">NSK_002413</name>
</gene>
<dbReference type="SMART" id="SM00490">
    <property type="entry name" value="HELICc"/>
    <property type="match status" value="1"/>
</dbReference>
<dbReference type="AlphaFoldDB" id="A0A4D9D9R2"/>
<reference evidence="11 12" key="1">
    <citation type="submission" date="2019-01" db="EMBL/GenBank/DDBJ databases">
        <title>Nuclear Genome Assembly of the Microalgal Biofuel strain Nannochloropsis salina CCMP1776.</title>
        <authorList>
            <person name="Hovde B."/>
        </authorList>
    </citation>
    <scope>NUCLEOTIDE SEQUENCE [LARGE SCALE GENOMIC DNA]</scope>
    <source>
        <strain evidence="11 12">CCMP1776</strain>
    </source>
</reference>
<evidence type="ECO:0000256" key="5">
    <source>
        <dbReference type="ARBA" id="ARBA00023125"/>
    </source>
</evidence>
<dbReference type="Proteomes" id="UP000355283">
    <property type="component" value="Unassembled WGS sequence"/>
</dbReference>
<dbReference type="EMBL" id="SDOX01000009">
    <property type="protein sequence ID" value="TFJ86205.1"/>
    <property type="molecule type" value="Genomic_DNA"/>
</dbReference>
<dbReference type="PANTHER" id="PTHR13710:SF155">
    <property type="entry name" value="ATP-DEPENDENT DNA HELICASE Q-LIKE 3"/>
    <property type="match status" value="1"/>
</dbReference>
<name>A0A4D9D9R2_9STRA</name>
<comment type="caution">
    <text evidence="11">The sequence shown here is derived from an EMBL/GenBank/DDBJ whole genome shotgun (WGS) entry which is preliminary data.</text>
</comment>
<dbReference type="InterPro" id="IPR002464">
    <property type="entry name" value="DNA/RNA_helicase_DEAH_CS"/>
</dbReference>
<sequence length="756" mass="83338">MNDQVTALRKKGIDARYCSSSLDPYLNKDILDDLHLRPEPRVKLLYVTPERLTTPSFLPVLQQLHARNLLAALIVDEAHCISQWGHDFRPSYRRLEEVRALFPSLPCLGLTATATPRVQRDIISTLRLPPSHVFRKSFDRPSLFYRVEYKPLLPDAQEVLATAIKQAIGWRESGGYPVLSRGPRRERASASPTLGAQARAGSLHAFFPPCLGEHRAGQGGVPGAGGWTGSANREAAASAAATESGRATKRLGQDCAGGSAIVYCWKRETCEELARALEGRGLSALAYHGKLPDARRRHVQAMFVEGGVQVVAATLAFGMGIDKADVRVVAHWNIPPSLEAFYQESGRAGRDGGPALSLLFYSPRDAEGRFHMLHKELDGHGEAGREKQQAVERKKEQLDSVLEYCQEAETCRRRVLLRHFGDKTGARPAGWRKERCCDVCMDGGRDVRRRLTAMRAEGGRKRRRDGGRGYGASEEGEDEGGKGKYRGKREGMFGDDGMSGGEVEKEAGEEGKGSGGGGVERDPELEAAIAHTQSSARLKKRLQTACAADKPLEEQARAVLQAYVEDEENEGAGFARGRGNRGEKSRQSPMKELRHVQRVGAPLPMLTTARGLKRMALSASVAAPSLASSSFVLSSTSLATSLSGLQAQRQRAPDSAAKAVKESKKKEEIESLARFEAVDEEDEERAAELGVGRLRRRKLIREIYLLSTEGLEEKTLQDRALEAIKREERQSWMSVRDKEEYKLWARKRIEGLYSHG</sequence>
<keyword evidence="5" id="KW-0238">DNA-binding</keyword>
<dbReference type="PANTHER" id="PTHR13710">
    <property type="entry name" value="DNA HELICASE RECQ FAMILY MEMBER"/>
    <property type="match status" value="1"/>
</dbReference>
<dbReference type="CDD" id="cd17920">
    <property type="entry name" value="DEXHc_RecQ"/>
    <property type="match status" value="1"/>
</dbReference>
<evidence type="ECO:0000256" key="4">
    <source>
        <dbReference type="ARBA" id="ARBA00022840"/>
    </source>
</evidence>
<feature type="compositionally biased region" description="Basic and acidic residues" evidence="8">
    <location>
        <begin position="502"/>
        <end position="512"/>
    </location>
</feature>
<dbReference type="GO" id="GO:0016787">
    <property type="term" value="F:hydrolase activity"/>
    <property type="evidence" value="ECO:0007669"/>
    <property type="project" value="UniProtKB-KW"/>
</dbReference>
<dbReference type="InterPro" id="IPR001650">
    <property type="entry name" value="Helicase_C-like"/>
</dbReference>
<protein>
    <recommendedName>
        <fullName evidence="7">DNA 3'-5' helicase</fullName>
        <ecNumber evidence="7">5.6.2.4</ecNumber>
    </recommendedName>
</protein>
<dbReference type="InterPro" id="IPR032284">
    <property type="entry name" value="RecQ_Zn-bd"/>
</dbReference>
<dbReference type="Pfam" id="PF00270">
    <property type="entry name" value="DEAD"/>
    <property type="match status" value="1"/>
</dbReference>
<evidence type="ECO:0000313" key="12">
    <source>
        <dbReference type="Proteomes" id="UP000355283"/>
    </source>
</evidence>
<dbReference type="GO" id="GO:0005694">
    <property type="term" value="C:chromosome"/>
    <property type="evidence" value="ECO:0007669"/>
    <property type="project" value="TreeGrafter"/>
</dbReference>
<dbReference type="GO" id="GO:0005737">
    <property type="term" value="C:cytoplasm"/>
    <property type="evidence" value="ECO:0007669"/>
    <property type="project" value="TreeGrafter"/>
</dbReference>
<accession>A0A4D9D9R2</accession>
<organism evidence="11 12">
    <name type="scientific">Nannochloropsis salina CCMP1776</name>
    <dbReference type="NCBI Taxonomy" id="1027361"/>
    <lineage>
        <taxon>Eukaryota</taxon>
        <taxon>Sar</taxon>
        <taxon>Stramenopiles</taxon>
        <taxon>Ochrophyta</taxon>
        <taxon>Eustigmatophyceae</taxon>
        <taxon>Eustigmatales</taxon>
        <taxon>Monodopsidaceae</taxon>
        <taxon>Microchloropsis</taxon>
        <taxon>Microchloropsis salina</taxon>
    </lineage>
</organism>
<feature type="domain" description="Helicase C-terminal" evidence="10">
    <location>
        <begin position="247"/>
        <end position="399"/>
    </location>
</feature>
<keyword evidence="4" id="KW-0067">ATP-binding</keyword>
<dbReference type="EC" id="5.6.2.4" evidence="7"/>
<comment type="similarity">
    <text evidence="1">Belongs to the helicase family. RecQ subfamily.</text>
</comment>
<keyword evidence="2" id="KW-0547">Nucleotide-binding</keyword>
<dbReference type="GO" id="GO:0005524">
    <property type="term" value="F:ATP binding"/>
    <property type="evidence" value="ECO:0007669"/>
    <property type="project" value="UniProtKB-KW"/>
</dbReference>
<feature type="domain" description="Helicase ATP-binding" evidence="9">
    <location>
        <begin position="1"/>
        <end position="132"/>
    </location>
</feature>
<feature type="compositionally biased region" description="Basic and acidic residues" evidence="8">
    <location>
        <begin position="580"/>
        <end position="595"/>
    </location>
</feature>
<dbReference type="Gene3D" id="3.40.50.300">
    <property type="entry name" value="P-loop containing nucleotide triphosphate hydrolases"/>
    <property type="match status" value="2"/>
</dbReference>
<feature type="region of interest" description="Disordered" evidence="8">
    <location>
        <begin position="452"/>
        <end position="521"/>
    </location>
</feature>
<keyword evidence="3" id="KW-0378">Hydrolase</keyword>
<dbReference type="InterPro" id="IPR014001">
    <property type="entry name" value="Helicase_ATP-bd"/>
</dbReference>
<evidence type="ECO:0000256" key="2">
    <source>
        <dbReference type="ARBA" id="ARBA00022741"/>
    </source>
</evidence>
<dbReference type="GO" id="GO:0000724">
    <property type="term" value="P:double-strand break repair via homologous recombination"/>
    <property type="evidence" value="ECO:0007669"/>
    <property type="project" value="TreeGrafter"/>
</dbReference>
<evidence type="ECO:0000313" key="11">
    <source>
        <dbReference type="EMBL" id="TFJ86205.1"/>
    </source>
</evidence>
<evidence type="ECO:0000259" key="9">
    <source>
        <dbReference type="PROSITE" id="PS51192"/>
    </source>
</evidence>
<evidence type="ECO:0000256" key="1">
    <source>
        <dbReference type="ARBA" id="ARBA00005446"/>
    </source>
</evidence>
<proteinExistence type="inferred from homology"/>
<dbReference type="Pfam" id="PF16124">
    <property type="entry name" value="RecQ_Zn_bind"/>
    <property type="match status" value="1"/>
</dbReference>
<keyword evidence="12" id="KW-1185">Reference proteome</keyword>
<evidence type="ECO:0000256" key="3">
    <source>
        <dbReference type="ARBA" id="ARBA00022801"/>
    </source>
</evidence>